<dbReference type="InterPro" id="IPR010995">
    <property type="entry name" value="DNA_repair_Rad51/TF_NusA_a-hlx"/>
</dbReference>
<dbReference type="EMBL" id="KZ394843">
    <property type="protein sequence ID" value="PIO54588.1"/>
    <property type="molecule type" value="Genomic_DNA"/>
</dbReference>
<dbReference type="GO" id="GO:0000166">
    <property type="term" value="F:nucleotide binding"/>
    <property type="evidence" value="ECO:0007669"/>
    <property type="project" value="InterPro"/>
</dbReference>
<dbReference type="AlphaFoldDB" id="A0A2G9T9N6"/>
<accession>A0A2G9T9N6</accession>
<keyword evidence="2" id="KW-1185">Reference proteome</keyword>
<sequence>MAAQLTRSRAQDHEIAQTVFEEVSNGQQEEQTPFILIDKLEQSGISSGDIKRLKEAGFNTVERLAHAMRSEITSVKGISEQKADKLL</sequence>
<protein>
    <recommendedName>
        <fullName evidence="3">DNA recombination and repair protein Rad51-like C-terminal domain-containing protein</fullName>
    </recommendedName>
</protein>
<dbReference type="Pfam" id="PF14520">
    <property type="entry name" value="HHH_5"/>
    <property type="match status" value="1"/>
</dbReference>
<name>A0A2G9T9N6_TELCI</name>
<dbReference type="Proteomes" id="UP000230423">
    <property type="component" value="Unassembled WGS sequence"/>
</dbReference>
<evidence type="ECO:0000313" key="2">
    <source>
        <dbReference type="Proteomes" id="UP000230423"/>
    </source>
</evidence>
<gene>
    <name evidence="1" type="ORF">TELCIR_24045</name>
</gene>
<dbReference type="OrthoDB" id="10251254at2759"/>
<proteinExistence type="predicted"/>
<organism evidence="1 2">
    <name type="scientific">Teladorsagia circumcincta</name>
    <name type="common">Brown stomach worm</name>
    <name type="synonym">Ostertagia circumcincta</name>
    <dbReference type="NCBI Taxonomy" id="45464"/>
    <lineage>
        <taxon>Eukaryota</taxon>
        <taxon>Metazoa</taxon>
        <taxon>Ecdysozoa</taxon>
        <taxon>Nematoda</taxon>
        <taxon>Chromadorea</taxon>
        <taxon>Rhabditida</taxon>
        <taxon>Rhabditina</taxon>
        <taxon>Rhabditomorpha</taxon>
        <taxon>Strongyloidea</taxon>
        <taxon>Trichostrongylidae</taxon>
        <taxon>Teladorsagia</taxon>
    </lineage>
</organism>
<evidence type="ECO:0000313" key="1">
    <source>
        <dbReference type="EMBL" id="PIO54588.1"/>
    </source>
</evidence>
<reference evidence="1 2" key="1">
    <citation type="submission" date="2015-09" db="EMBL/GenBank/DDBJ databases">
        <title>Draft genome of the parasitic nematode Teladorsagia circumcincta isolate WARC Sus (inbred).</title>
        <authorList>
            <person name="Mitreva M."/>
        </authorList>
    </citation>
    <scope>NUCLEOTIDE SEQUENCE [LARGE SCALE GENOMIC DNA]</scope>
    <source>
        <strain evidence="1 2">S</strain>
    </source>
</reference>
<dbReference type="Gene3D" id="1.10.150.20">
    <property type="entry name" value="5' to 3' exonuclease, C-terminal subdomain"/>
    <property type="match status" value="1"/>
</dbReference>
<dbReference type="SUPFAM" id="SSF47794">
    <property type="entry name" value="Rad51 N-terminal domain-like"/>
    <property type="match status" value="1"/>
</dbReference>
<evidence type="ECO:0008006" key="3">
    <source>
        <dbReference type="Google" id="ProtNLM"/>
    </source>
</evidence>
<feature type="non-terminal residue" evidence="1">
    <location>
        <position position="87"/>
    </location>
</feature>